<proteinExistence type="inferred from homology"/>
<dbReference type="InterPro" id="IPR050481">
    <property type="entry name" value="UDP-glycosyltransf_plant"/>
</dbReference>
<evidence type="ECO:0000256" key="1">
    <source>
        <dbReference type="ARBA" id="ARBA00009995"/>
    </source>
</evidence>
<keyword evidence="7" id="KW-1185">Reference proteome</keyword>
<dbReference type="AlphaFoldDB" id="A0AAD7VE06"/>
<evidence type="ECO:0000313" key="7">
    <source>
        <dbReference type="Proteomes" id="UP001163823"/>
    </source>
</evidence>
<name>A0AAD7VE06_QUISA</name>
<keyword evidence="3 4" id="KW-0808">Transferase</keyword>
<evidence type="ECO:0000256" key="2">
    <source>
        <dbReference type="ARBA" id="ARBA00022676"/>
    </source>
</evidence>
<dbReference type="Proteomes" id="UP001163823">
    <property type="component" value="Chromosome 4"/>
</dbReference>
<dbReference type="FunFam" id="3.40.50.2000:FF:000087">
    <property type="entry name" value="Glycosyltransferase"/>
    <property type="match status" value="1"/>
</dbReference>
<sequence length="466" mass="51515">MAAAAAPSPSLSPSLHIAMYPWFALGHLTPYLHLSNKLAKKGHRISFFIPNKTQAKLRHFNLHPDLITFVPINVPHVDGLPHGAETTADVPLPLHAHIMTAMDCTKSDIEVFLRELKPSIVFFDFTHWLPSLTRSLGIKCVQYCITSPITLGYNLVPARHLSGSNLTEADFMKPPSGFPGSSIKLHVHEARALAAISKGKFGSDVLFSDRLYTGLSQADALGFRTCREIEGPYVDYIETQFKKPVLLTGPVIPEPPTTTLDEKWATWLGKFKAGSVIYCAFGSECTLKPDQFQELLLGFELTGLPFLAALKPPFGFETVEAAFPEGFQERVQGRGIVESGWIQQPLILKQASIGCFVTHCGSSSLYEALANLCQLVLLPNVGDQIFNTRLMSNNLKVGVEVEKGEEDGLFTKESVYKAVTTVMDDDNEVGREVRANQTKLRQILFSSNLETSYMDNFCENLQALVR</sequence>
<dbReference type="PROSITE" id="PS00375">
    <property type="entry name" value="UDPGT"/>
    <property type="match status" value="1"/>
</dbReference>
<evidence type="ECO:0000256" key="5">
    <source>
        <dbReference type="RuleBase" id="RU362057"/>
    </source>
</evidence>
<dbReference type="PANTHER" id="PTHR48049">
    <property type="entry name" value="GLYCOSYLTRANSFERASE"/>
    <property type="match status" value="1"/>
</dbReference>
<dbReference type="SUPFAM" id="SSF53756">
    <property type="entry name" value="UDP-Glycosyltransferase/glycogen phosphorylase"/>
    <property type="match status" value="1"/>
</dbReference>
<evidence type="ECO:0000256" key="4">
    <source>
        <dbReference type="RuleBase" id="RU003718"/>
    </source>
</evidence>
<organism evidence="6 7">
    <name type="scientific">Quillaja saponaria</name>
    <name type="common">Soap bark tree</name>
    <dbReference type="NCBI Taxonomy" id="32244"/>
    <lineage>
        <taxon>Eukaryota</taxon>
        <taxon>Viridiplantae</taxon>
        <taxon>Streptophyta</taxon>
        <taxon>Embryophyta</taxon>
        <taxon>Tracheophyta</taxon>
        <taxon>Spermatophyta</taxon>
        <taxon>Magnoliopsida</taxon>
        <taxon>eudicotyledons</taxon>
        <taxon>Gunneridae</taxon>
        <taxon>Pentapetalae</taxon>
        <taxon>rosids</taxon>
        <taxon>fabids</taxon>
        <taxon>Fabales</taxon>
        <taxon>Quillajaceae</taxon>
        <taxon>Quillaja</taxon>
    </lineage>
</organism>
<dbReference type="FunFam" id="3.40.50.2000:FF:000037">
    <property type="entry name" value="Glycosyltransferase"/>
    <property type="match status" value="1"/>
</dbReference>
<dbReference type="InterPro" id="IPR002213">
    <property type="entry name" value="UDP_glucos_trans"/>
</dbReference>
<evidence type="ECO:0000256" key="3">
    <source>
        <dbReference type="ARBA" id="ARBA00022679"/>
    </source>
</evidence>
<dbReference type="KEGG" id="qsa:O6P43_010255"/>
<evidence type="ECO:0000313" key="6">
    <source>
        <dbReference type="EMBL" id="KAJ7972352.1"/>
    </source>
</evidence>
<dbReference type="InterPro" id="IPR035595">
    <property type="entry name" value="UDP_glycos_trans_CS"/>
</dbReference>
<dbReference type="Pfam" id="PF00201">
    <property type="entry name" value="UDPGT"/>
    <property type="match status" value="1"/>
</dbReference>
<reference evidence="6" key="1">
    <citation type="journal article" date="2023" name="Science">
        <title>Elucidation of the pathway for biosynthesis of saponin adjuvants from the soapbark tree.</title>
        <authorList>
            <person name="Reed J."/>
            <person name="Orme A."/>
            <person name="El-Demerdash A."/>
            <person name="Owen C."/>
            <person name="Martin L.B.B."/>
            <person name="Misra R.C."/>
            <person name="Kikuchi S."/>
            <person name="Rejzek M."/>
            <person name="Martin A.C."/>
            <person name="Harkess A."/>
            <person name="Leebens-Mack J."/>
            <person name="Louveau T."/>
            <person name="Stephenson M.J."/>
            <person name="Osbourn A."/>
        </authorList>
    </citation>
    <scope>NUCLEOTIDE SEQUENCE</scope>
    <source>
        <strain evidence="6">S10</strain>
    </source>
</reference>
<dbReference type="CDD" id="cd03784">
    <property type="entry name" value="GT1_Gtf-like"/>
    <property type="match status" value="1"/>
</dbReference>
<dbReference type="Gene3D" id="3.40.50.2000">
    <property type="entry name" value="Glycogen Phosphorylase B"/>
    <property type="match status" value="2"/>
</dbReference>
<dbReference type="PANTHER" id="PTHR48049:SF67">
    <property type="entry name" value="UDP-GLYCOSYLTRANSFERASE 79B30"/>
    <property type="match status" value="1"/>
</dbReference>
<accession>A0AAD7VE06</accession>
<dbReference type="EC" id="2.4.1.-" evidence="5"/>
<dbReference type="GO" id="GO:0035251">
    <property type="term" value="F:UDP-glucosyltransferase activity"/>
    <property type="evidence" value="ECO:0007669"/>
    <property type="project" value="InterPro"/>
</dbReference>
<protein>
    <recommendedName>
        <fullName evidence="5">Glycosyltransferase</fullName>
        <ecNumber evidence="5">2.4.1.-</ecNumber>
    </recommendedName>
</protein>
<comment type="caution">
    <text evidence="6">The sequence shown here is derived from an EMBL/GenBank/DDBJ whole genome shotgun (WGS) entry which is preliminary data.</text>
</comment>
<dbReference type="EMBL" id="JARAOO010000004">
    <property type="protein sequence ID" value="KAJ7972352.1"/>
    <property type="molecule type" value="Genomic_DNA"/>
</dbReference>
<comment type="similarity">
    <text evidence="1 4">Belongs to the UDP-glycosyltransferase family.</text>
</comment>
<gene>
    <name evidence="6" type="ORF">O6P43_010255</name>
</gene>
<keyword evidence="2 4" id="KW-0328">Glycosyltransferase</keyword>